<name>A0A2T8WRQ0_SALET</name>
<keyword evidence="6 8" id="KW-0998">Cell outer membrane</keyword>
<evidence type="ECO:0000256" key="6">
    <source>
        <dbReference type="ARBA" id="ARBA00023237"/>
    </source>
</evidence>
<dbReference type="AlphaFoldDB" id="A0A2T8WRQ0"/>
<evidence type="ECO:0000256" key="7">
    <source>
        <dbReference type="ARBA" id="ARBA00023288"/>
    </source>
</evidence>
<evidence type="ECO:0000256" key="1">
    <source>
        <dbReference type="ARBA" id="ARBA00004040"/>
    </source>
</evidence>
<dbReference type="GO" id="GO:0009279">
    <property type="term" value="C:cell outer membrane"/>
    <property type="evidence" value="ECO:0007669"/>
    <property type="project" value="UniProtKB-SubCell"/>
</dbReference>
<proteinExistence type="predicted"/>
<evidence type="ECO:0000313" key="11">
    <source>
        <dbReference type="Proteomes" id="UP000245068"/>
    </source>
</evidence>
<keyword evidence="4 8" id="KW-0472">Membrane</keyword>
<dbReference type="PRINTS" id="PR01297">
    <property type="entry name" value="LYSISCOLICIN"/>
</dbReference>
<evidence type="ECO:0000256" key="5">
    <source>
        <dbReference type="ARBA" id="ARBA00023139"/>
    </source>
</evidence>
<evidence type="ECO:0000313" key="9">
    <source>
        <dbReference type="EMBL" id="PVJ41070.1"/>
    </source>
</evidence>
<comment type="subcellular location">
    <subcellularLocation>
        <location evidence="2 8">Cell outer membrane</location>
        <topology evidence="2 8">Lipid-anchor</topology>
    </subcellularLocation>
</comment>
<comment type="caution">
    <text evidence="9">The sequence shown here is derived from an EMBL/GenBank/DDBJ whole genome shotgun (WGS) entry which is preliminary data.</text>
</comment>
<dbReference type="EMBL" id="QDOO01000141">
    <property type="protein sequence ID" value="PVM61992.1"/>
    <property type="molecule type" value="Genomic_DNA"/>
</dbReference>
<dbReference type="Pfam" id="PF02402">
    <property type="entry name" value="Lysis_col"/>
    <property type="match status" value="1"/>
</dbReference>
<organism evidence="9 12">
    <name type="scientific">Salmonella enterica subsp. enterica serovar Gaminara</name>
    <dbReference type="NCBI Taxonomy" id="913070"/>
    <lineage>
        <taxon>Bacteria</taxon>
        <taxon>Pseudomonadati</taxon>
        <taxon>Pseudomonadota</taxon>
        <taxon>Gammaproteobacteria</taxon>
        <taxon>Enterobacterales</taxon>
        <taxon>Enterobacteriaceae</taxon>
        <taxon>Salmonella</taxon>
    </lineage>
</organism>
<dbReference type="GO" id="GO:0019835">
    <property type="term" value="P:cytolysis"/>
    <property type="evidence" value="ECO:0007669"/>
    <property type="project" value="UniProtKB-UniRule"/>
</dbReference>
<evidence type="ECO:0000256" key="4">
    <source>
        <dbReference type="ARBA" id="ARBA00023136"/>
    </source>
</evidence>
<keyword evidence="3 8" id="KW-0732">Signal</keyword>
<evidence type="ECO:0000313" key="12">
    <source>
        <dbReference type="Proteomes" id="UP000245551"/>
    </source>
</evidence>
<dbReference type="EMBL" id="QDLV01000048">
    <property type="protein sequence ID" value="PVJ41070.1"/>
    <property type="molecule type" value="Genomic_DNA"/>
</dbReference>
<keyword evidence="5 8" id="KW-0564">Palmitate</keyword>
<evidence type="ECO:0000256" key="8">
    <source>
        <dbReference type="RuleBase" id="RU368108"/>
    </source>
</evidence>
<dbReference type="Proteomes" id="UP000245068">
    <property type="component" value="Unassembled WGS sequence"/>
</dbReference>
<reference evidence="11 12" key="1">
    <citation type="submission" date="2018-04" db="EMBL/GenBank/DDBJ databases">
        <title>Serotype diversity and antimicrobial resistance among Salmonella enterica isolated from patients at an equine referral hospital.</title>
        <authorList>
            <person name="Leon I.M."/>
            <person name="Lawhon S.D."/>
            <person name="Norman K.N."/>
            <person name="Threadgill D.S."/>
            <person name="Ohta N."/>
            <person name="Vinasco J."/>
            <person name="Scott H.M."/>
        </authorList>
    </citation>
    <scope>NUCLEOTIDE SEQUENCE [LARGE SCALE GENOMIC DNA]</scope>
    <source>
        <strain evidence="10 11">159</strain>
        <strain evidence="9 12">230</strain>
    </source>
</reference>
<accession>A0A2T8WRQ0</accession>
<protein>
    <recommendedName>
        <fullName evidence="8">Lysis protein for colicin</fullName>
    </recommendedName>
</protein>
<dbReference type="Proteomes" id="UP000245551">
    <property type="component" value="Unassembled WGS sequence"/>
</dbReference>
<comment type="function">
    <text evidence="1 8">Lysis proteins are required for both colicin release and partial cell lysis.</text>
</comment>
<gene>
    <name evidence="10" type="ORF">C4784_29245</name>
    <name evidence="9" type="ORF">C4855_26220</name>
</gene>
<evidence type="ECO:0000313" key="10">
    <source>
        <dbReference type="EMBL" id="PVM61992.1"/>
    </source>
</evidence>
<evidence type="ECO:0000256" key="2">
    <source>
        <dbReference type="ARBA" id="ARBA00004459"/>
    </source>
</evidence>
<sequence>MFLILIVAALFLAACQANYIRDVQGGTVAPSSSSELTGISVQ</sequence>
<evidence type="ECO:0000256" key="3">
    <source>
        <dbReference type="ARBA" id="ARBA00022729"/>
    </source>
</evidence>
<dbReference type="InterPro" id="IPR003059">
    <property type="entry name" value="Lysis_col"/>
</dbReference>
<keyword evidence="7 8" id="KW-0449">Lipoprotein</keyword>